<gene>
    <name evidence="1" type="ORF">ANT2_1657</name>
    <name evidence="2" type="ORF">ANT3_1659</name>
</gene>
<reference evidence="1" key="1">
    <citation type="submission" date="2019-03" db="EMBL/GenBank/DDBJ databases">
        <authorList>
            <person name="Danneels B."/>
        </authorList>
    </citation>
    <scope>NUCLEOTIDE SEQUENCE</scope>
</reference>
<dbReference type="AlphaFoldDB" id="A0A484R397"/>
<name>A0A484R397_9ZZZZ</name>
<evidence type="ECO:0000313" key="1">
    <source>
        <dbReference type="EMBL" id="VFR43590.1"/>
    </source>
</evidence>
<sequence>MKPIIKPRIHRVPPSARNRTSVPRYRCIGSGSDAYGPTPALAFERWEKKHLARQETLAAAAREKAYIAARAVPARTATPFRPLGLANASGLGALAWRLAASRAAADQPPMRSVNSRGWQGRGMRKGRQLLAPLESQRPQISTLQVQEAIRGIHDQLYGATNQTLKVVLRSPDAISQILLYPANQRPRFVRNPFQLVDVNMRPRLYGDPGHHLFQQLQFPGCPSKGMASWLIENRESGDVANHRSQRSLDNNRSYRLGAQRPLRRSNLPKISERIKFSLYGLEASNCGFALRSNELLQHSSIELPLPLTFQDVSNAKPDRCAGRRKGSQRSRPAGRHFLELKPGQHPHASHRKVNMLKSYLSESVVSA</sequence>
<evidence type="ECO:0000313" key="2">
    <source>
        <dbReference type="EMBL" id="VFR58136.1"/>
    </source>
</evidence>
<accession>A0A484R397</accession>
<protein>
    <submittedName>
        <fullName evidence="1">Uncharacterized protein</fullName>
    </submittedName>
</protein>
<organism evidence="1">
    <name type="scientific">plant metagenome</name>
    <dbReference type="NCBI Taxonomy" id="1297885"/>
    <lineage>
        <taxon>unclassified sequences</taxon>
        <taxon>metagenomes</taxon>
        <taxon>organismal metagenomes</taxon>
    </lineage>
</organism>
<proteinExistence type="predicted"/>
<dbReference type="EMBL" id="CAADIG010000015">
    <property type="protein sequence ID" value="VFR43590.1"/>
    <property type="molecule type" value="Genomic_DNA"/>
</dbReference>
<dbReference type="EMBL" id="CAADID010000003">
    <property type="protein sequence ID" value="VFR58136.1"/>
    <property type="molecule type" value="Genomic_DNA"/>
</dbReference>